<evidence type="ECO:0000313" key="2">
    <source>
        <dbReference type="Proteomes" id="UP000289152"/>
    </source>
</evidence>
<keyword evidence="2" id="KW-1185">Reference proteome</keyword>
<dbReference type="InParanoid" id="A0A4Q1BCB4"/>
<dbReference type="AlphaFoldDB" id="A0A4Q1BCB4"/>
<sequence>MMAHAASHPRMVLSDMTGAQINHMEQHFVEPHLLQSPPSQYSQPLQHHLSELQWELYKVDIRTSGRVIGCQYNFRHKVTGQYSKSTKAWTGGKVLSELEPVKVGWGMIFC</sequence>
<dbReference type="VEuPathDB" id="FungiDB:TREMEDRAFT_65035"/>
<gene>
    <name evidence="1" type="ORF">M231_06256</name>
</gene>
<evidence type="ECO:0000313" key="1">
    <source>
        <dbReference type="EMBL" id="RXK36472.1"/>
    </source>
</evidence>
<comment type="caution">
    <text evidence="1">The sequence shown here is derived from an EMBL/GenBank/DDBJ whole genome shotgun (WGS) entry which is preliminary data.</text>
</comment>
<protein>
    <submittedName>
        <fullName evidence="1">Uncharacterized protein</fullName>
    </submittedName>
</protein>
<accession>A0A4Q1BCB4</accession>
<dbReference type="Proteomes" id="UP000289152">
    <property type="component" value="Unassembled WGS sequence"/>
</dbReference>
<organism evidence="1 2">
    <name type="scientific">Tremella mesenterica</name>
    <name type="common">Jelly fungus</name>
    <dbReference type="NCBI Taxonomy" id="5217"/>
    <lineage>
        <taxon>Eukaryota</taxon>
        <taxon>Fungi</taxon>
        <taxon>Dikarya</taxon>
        <taxon>Basidiomycota</taxon>
        <taxon>Agaricomycotina</taxon>
        <taxon>Tremellomycetes</taxon>
        <taxon>Tremellales</taxon>
        <taxon>Tremellaceae</taxon>
        <taxon>Tremella</taxon>
    </lineage>
</organism>
<proteinExistence type="predicted"/>
<name>A0A4Q1BCB4_TREME</name>
<dbReference type="EMBL" id="SDIL01000096">
    <property type="protein sequence ID" value="RXK36472.1"/>
    <property type="molecule type" value="Genomic_DNA"/>
</dbReference>
<reference evidence="1 2" key="1">
    <citation type="submission" date="2016-06" db="EMBL/GenBank/DDBJ databases">
        <title>Evolution of pathogenesis and genome organization in the Tremellales.</title>
        <authorList>
            <person name="Cuomo C."/>
            <person name="Litvintseva A."/>
            <person name="Heitman J."/>
            <person name="Chen Y."/>
            <person name="Sun S."/>
            <person name="Springer D."/>
            <person name="Dromer F."/>
            <person name="Young S."/>
            <person name="Zeng Q."/>
            <person name="Chapman S."/>
            <person name="Gujja S."/>
            <person name="Saif S."/>
            <person name="Birren B."/>
        </authorList>
    </citation>
    <scope>NUCLEOTIDE SEQUENCE [LARGE SCALE GENOMIC DNA]</scope>
    <source>
        <strain evidence="1 2">ATCC 28783</strain>
    </source>
</reference>